<evidence type="ECO:0000313" key="1">
    <source>
        <dbReference type="EMBL" id="GGS37068.1"/>
    </source>
</evidence>
<evidence type="ECO:0000313" key="2">
    <source>
        <dbReference type="Proteomes" id="UP000597853"/>
    </source>
</evidence>
<accession>A0ABQ2SSE6</accession>
<sequence length="71" mass="7735">MSVTINEQWQTDHDDDVVIVVSDEEYQAAAQSALDELGLTYAQLEEQACSGYFTSAQAHALWVSIGGTVDL</sequence>
<name>A0ABQ2SSE6_STREZ</name>
<proteinExistence type="predicted"/>
<dbReference type="Proteomes" id="UP000597853">
    <property type="component" value="Unassembled WGS sequence"/>
</dbReference>
<comment type="caution">
    <text evidence="1">The sequence shown here is derived from an EMBL/GenBank/DDBJ whole genome shotgun (WGS) entry which is preliminary data.</text>
</comment>
<gene>
    <name evidence="1" type="ORF">GCM10010285_15260</name>
</gene>
<keyword evidence="2" id="KW-1185">Reference proteome</keyword>
<protein>
    <submittedName>
        <fullName evidence="1">Uncharacterized protein</fullName>
    </submittedName>
</protein>
<reference evidence="2" key="1">
    <citation type="journal article" date="2019" name="Int. J. Syst. Evol. Microbiol.">
        <title>The Global Catalogue of Microorganisms (GCM) 10K type strain sequencing project: providing services to taxonomists for standard genome sequencing and annotation.</title>
        <authorList>
            <consortium name="The Broad Institute Genomics Platform"/>
            <consortium name="The Broad Institute Genome Sequencing Center for Infectious Disease"/>
            <person name="Wu L."/>
            <person name="Ma J."/>
        </authorList>
    </citation>
    <scope>NUCLEOTIDE SEQUENCE [LARGE SCALE GENOMIC DNA]</scope>
    <source>
        <strain evidence="2">JCM 4416</strain>
    </source>
</reference>
<organism evidence="1 2">
    <name type="scientific">Streptomyces pseudogriseolus</name>
    <name type="common">Streptomyces gancidicus</name>
    <name type="synonym">Streptomyces rubiginosus</name>
    <dbReference type="NCBI Taxonomy" id="36817"/>
    <lineage>
        <taxon>Bacteria</taxon>
        <taxon>Bacillati</taxon>
        <taxon>Actinomycetota</taxon>
        <taxon>Actinomycetes</taxon>
        <taxon>Kitasatosporales</taxon>
        <taxon>Streptomycetaceae</taxon>
        <taxon>Streptomyces</taxon>
        <taxon>Streptomyces pseudogriseolus group</taxon>
    </lineage>
</organism>
<dbReference type="EMBL" id="BMTX01000003">
    <property type="protein sequence ID" value="GGS37068.1"/>
    <property type="molecule type" value="Genomic_DNA"/>
</dbReference>